<evidence type="ECO:0000313" key="4">
    <source>
        <dbReference type="EMBL" id="MCS0580089.1"/>
    </source>
</evidence>
<dbReference type="EMBL" id="JANUGW010000001">
    <property type="protein sequence ID" value="MCS0580089.1"/>
    <property type="molecule type" value="Genomic_DNA"/>
</dbReference>
<dbReference type="InterPro" id="IPR001610">
    <property type="entry name" value="PAC"/>
</dbReference>
<dbReference type="SMART" id="SM00052">
    <property type="entry name" value="EAL"/>
    <property type="match status" value="1"/>
</dbReference>
<evidence type="ECO:0000259" key="2">
    <source>
        <dbReference type="PROSITE" id="PS50883"/>
    </source>
</evidence>
<evidence type="ECO:0000313" key="5">
    <source>
        <dbReference type="Proteomes" id="UP001204151"/>
    </source>
</evidence>
<organism evidence="4 5">
    <name type="scientific">Massilia pinisoli</name>
    <dbReference type="NCBI Taxonomy" id="1772194"/>
    <lineage>
        <taxon>Bacteria</taxon>
        <taxon>Pseudomonadati</taxon>
        <taxon>Pseudomonadota</taxon>
        <taxon>Betaproteobacteria</taxon>
        <taxon>Burkholderiales</taxon>
        <taxon>Oxalobacteraceae</taxon>
        <taxon>Telluria group</taxon>
        <taxon>Massilia</taxon>
    </lineage>
</organism>
<dbReference type="Gene3D" id="2.10.70.100">
    <property type="match status" value="1"/>
</dbReference>
<dbReference type="Pfam" id="PF00990">
    <property type="entry name" value="GGDEF"/>
    <property type="match status" value="1"/>
</dbReference>
<dbReference type="InterPro" id="IPR013655">
    <property type="entry name" value="PAS_fold_3"/>
</dbReference>
<dbReference type="InterPro" id="IPR052155">
    <property type="entry name" value="Biofilm_reg_signaling"/>
</dbReference>
<dbReference type="CDD" id="cd01949">
    <property type="entry name" value="GGDEF"/>
    <property type="match status" value="1"/>
</dbReference>
<dbReference type="SMART" id="SM00267">
    <property type="entry name" value="GGDEF"/>
    <property type="match status" value="1"/>
</dbReference>
<dbReference type="NCBIfam" id="TIGR00229">
    <property type="entry name" value="sensory_box"/>
    <property type="match status" value="2"/>
</dbReference>
<comment type="caution">
    <text evidence="4">The sequence shown here is derived from an EMBL/GenBank/DDBJ whole genome shotgun (WGS) entry which is preliminary data.</text>
</comment>
<dbReference type="InterPro" id="IPR035919">
    <property type="entry name" value="EAL_sf"/>
</dbReference>
<name>A0ABT1ZJL2_9BURK</name>
<dbReference type="InterPro" id="IPR000014">
    <property type="entry name" value="PAS"/>
</dbReference>
<dbReference type="RefSeq" id="WP_258814741.1">
    <property type="nucleotide sequence ID" value="NZ_JANUGW010000001.1"/>
</dbReference>
<dbReference type="PROSITE" id="PS50113">
    <property type="entry name" value="PAC"/>
    <property type="match status" value="1"/>
</dbReference>
<dbReference type="SMART" id="SM00086">
    <property type="entry name" value="PAC"/>
    <property type="match status" value="1"/>
</dbReference>
<dbReference type="Pfam" id="PF08447">
    <property type="entry name" value="PAS_3"/>
    <property type="match status" value="1"/>
</dbReference>
<evidence type="ECO:0000259" key="3">
    <source>
        <dbReference type="PROSITE" id="PS50887"/>
    </source>
</evidence>
<keyword evidence="5" id="KW-1185">Reference proteome</keyword>
<protein>
    <submittedName>
        <fullName evidence="4">EAL domain-containing protein</fullName>
    </submittedName>
</protein>
<dbReference type="InterPro" id="IPR035965">
    <property type="entry name" value="PAS-like_dom_sf"/>
</dbReference>
<dbReference type="InterPro" id="IPR000160">
    <property type="entry name" value="GGDEF_dom"/>
</dbReference>
<evidence type="ECO:0000259" key="1">
    <source>
        <dbReference type="PROSITE" id="PS50113"/>
    </source>
</evidence>
<dbReference type="PROSITE" id="PS50887">
    <property type="entry name" value="GGDEF"/>
    <property type="match status" value="1"/>
</dbReference>
<reference evidence="4 5" key="1">
    <citation type="submission" date="2022-08" db="EMBL/GenBank/DDBJ databases">
        <title>Reclassification of Massilia species as members of the genera Telluria, Duganella, Pseudoduganella, Mokoshia gen. nov. and Zemynaea gen. nov. using orthogonal and non-orthogonal genome-based approaches.</title>
        <authorList>
            <person name="Bowman J.P."/>
        </authorList>
    </citation>
    <scope>NUCLEOTIDE SEQUENCE [LARGE SCALE GENOMIC DNA]</scope>
    <source>
        <strain evidence="4 5">JCM 31316</strain>
    </source>
</reference>
<dbReference type="InterPro" id="IPR043128">
    <property type="entry name" value="Rev_trsase/Diguanyl_cyclase"/>
</dbReference>
<dbReference type="Gene3D" id="3.20.20.450">
    <property type="entry name" value="EAL domain"/>
    <property type="match status" value="1"/>
</dbReference>
<dbReference type="CDD" id="cd01948">
    <property type="entry name" value="EAL"/>
    <property type="match status" value="1"/>
</dbReference>
<dbReference type="Pfam" id="PF00563">
    <property type="entry name" value="EAL"/>
    <property type="match status" value="1"/>
</dbReference>
<dbReference type="SUPFAM" id="SSF55073">
    <property type="entry name" value="Nucleotide cyclase"/>
    <property type="match status" value="1"/>
</dbReference>
<dbReference type="SUPFAM" id="SSF141868">
    <property type="entry name" value="EAL domain-like"/>
    <property type="match status" value="1"/>
</dbReference>
<dbReference type="Pfam" id="PF13426">
    <property type="entry name" value="PAS_9"/>
    <property type="match status" value="1"/>
</dbReference>
<dbReference type="InterPro" id="IPR029787">
    <property type="entry name" value="Nucleotide_cyclase"/>
</dbReference>
<feature type="domain" description="EAL" evidence="2">
    <location>
        <begin position="442"/>
        <end position="695"/>
    </location>
</feature>
<dbReference type="CDD" id="cd00130">
    <property type="entry name" value="PAS"/>
    <property type="match status" value="1"/>
</dbReference>
<dbReference type="PROSITE" id="PS50883">
    <property type="entry name" value="EAL"/>
    <property type="match status" value="1"/>
</dbReference>
<dbReference type="NCBIfam" id="TIGR00254">
    <property type="entry name" value="GGDEF"/>
    <property type="match status" value="1"/>
</dbReference>
<dbReference type="PANTHER" id="PTHR44757:SF2">
    <property type="entry name" value="BIOFILM ARCHITECTURE MAINTENANCE PROTEIN MBAA"/>
    <property type="match status" value="1"/>
</dbReference>
<dbReference type="Proteomes" id="UP001204151">
    <property type="component" value="Unassembled WGS sequence"/>
</dbReference>
<dbReference type="Gene3D" id="3.30.70.270">
    <property type="match status" value="1"/>
</dbReference>
<accession>A0ABT1ZJL2</accession>
<dbReference type="Gene3D" id="3.30.450.20">
    <property type="entry name" value="PAS domain"/>
    <property type="match status" value="2"/>
</dbReference>
<dbReference type="SMART" id="SM00091">
    <property type="entry name" value="PAS"/>
    <property type="match status" value="2"/>
</dbReference>
<sequence>MAAQFPHADASAWCRPLFEGTPLSMLVCDPASQEILDANEGALQHLGRTRAGLLGKRLPELYAHDDAHDGGWGAGRLSPDVCSLHAQMRHIAGAGGTVRHAILQCCAINYDGRDAVLVVLQDVTRHVEAEGQLRDIQNELHRAQALAMIGNWIWDAASDEHVTSSPEGYRIMGFGPDETPVSTAEIYARIHPDDRAFAERARERALHDPDYKYDIEFRLVRPDGEVRWLHSVAEVRRDESGRVVKMLGLVQDVTERRRAEDNVRRLAYYDPVTGLPNMNLFEREVDDRLVQLRRGGGRGRGQARLACLIVDLVRFRDVNYALTHLYGDVLLALVADRLAGVVGQAGVVARGDARFPIVLDGADEEEARRWAQNILRALEAPFAVAGISYEIGARVGIALAPSQGLDYHTLLRKADIALYQAAGMARNVAVYVAEDDPHTPDRLSLIGDFRAAIEAGQIQLFCQPKVTMGGGEIVGVEALVRWVHPDKGCIGPETFMPLIESTDLIHVLTQHMLASAVAQCEAWRAQGVRMPIAVNLSARDIAALSLSEHLRDLLEQHGACAGLIGLEMTESSLMQNPAESIAELERLSGMGFRLYIDDFGTGYSSLSYLSRLPVDVIKIDHGFTMQMIDDRRAAAIVKSTVHLAHDLGMGVVAEGVSNARIWDALHALGCDEAQGFYVAAPMPAAELLDWARGSPYRLAAEHACA</sequence>
<feature type="domain" description="PAC" evidence="1">
    <location>
        <begin position="213"/>
        <end position="265"/>
    </location>
</feature>
<dbReference type="InterPro" id="IPR001633">
    <property type="entry name" value="EAL_dom"/>
</dbReference>
<proteinExistence type="predicted"/>
<feature type="domain" description="GGDEF" evidence="3">
    <location>
        <begin position="303"/>
        <end position="434"/>
    </location>
</feature>
<dbReference type="InterPro" id="IPR000700">
    <property type="entry name" value="PAS-assoc_C"/>
</dbReference>
<gene>
    <name evidence="4" type="ORF">NX784_00635</name>
</gene>
<dbReference type="SUPFAM" id="SSF55785">
    <property type="entry name" value="PYP-like sensor domain (PAS domain)"/>
    <property type="match status" value="2"/>
</dbReference>
<dbReference type="PANTHER" id="PTHR44757">
    <property type="entry name" value="DIGUANYLATE CYCLASE DGCP"/>
    <property type="match status" value="1"/>
</dbReference>